<dbReference type="OrthoDB" id="2013972at2759"/>
<dbReference type="Proteomes" id="UP001163046">
    <property type="component" value="Unassembled WGS sequence"/>
</dbReference>
<gene>
    <name evidence="1" type="ORF">OS493_027818</name>
</gene>
<name>A0A9X0CPQ9_9CNID</name>
<evidence type="ECO:0000313" key="1">
    <source>
        <dbReference type="EMBL" id="KAJ7371130.1"/>
    </source>
</evidence>
<keyword evidence="2" id="KW-1185">Reference proteome</keyword>
<organism evidence="1 2">
    <name type="scientific">Desmophyllum pertusum</name>
    <dbReference type="NCBI Taxonomy" id="174260"/>
    <lineage>
        <taxon>Eukaryota</taxon>
        <taxon>Metazoa</taxon>
        <taxon>Cnidaria</taxon>
        <taxon>Anthozoa</taxon>
        <taxon>Hexacorallia</taxon>
        <taxon>Scleractinia</taxon>
        <taxon>Caryophylliina</taxon>
        <taxon>Caryophylliidae</taxon>
        <taxon>Desmophyllum</taxon>
    </lineage>
</organism>
<protein>
    <submittedName>
        <fullName evidence="1">Uncharacterized protein</fullName>
    </submittedName>
</protein>
<dbReference type="AlphaFoldDB" id="A0A9X0CPQ9"/>
<sequence>MNGVAVEPSSHLARNPTYTSRTRAWDLASSPSTAITKYHCTLTFRSMVNLTKWLADVLPSNEAGSGGSGRPFPLQVPDLPTSNLEDFVTQSVCIFDPRFSLSGVCHLRHVRGRGEKRGTCQHGSILAVGGNDGTISCVNADDGTISFVLDATQQPPEFHSEAGVFHMAFYTEW</sequence>
<proteinExistence type="predicted"/>
<dbReference type="EMBL" id="MU826851">
    <property type="protein sequence ID" value="KAJ7371130.1"/>
    <property type="molecule type" value="Genomic_DNA"/>
</dbReference>
<reference evidence="1" key="1">
    <citation type="submission" date="2023-01" db="EMBL/GenBank/DDBJ databases">
        <title>Genome assembly of the deep-sea coral Lophelia pertusa.</title>
        <authorList>
            <person name="Herrera S."/>
            <person name="Cordes E."/>
        </authorList>
    </citation>
    <scope>NUCLEOTIDE SEQUENCE</scope>
    <source>
        <strain evidence="1">USNM1676648</strain>
        <tissue evidence="1">Polyp</tissue>
    </source>
</reference>
<accession>A0A9X0CPQ9</accession>
<comment type="caution">
    <text evidence="1">The sequence shown here is derived from an EMBL/GenBank/DDBJ whole genome shotgun (WGS) entry which is preliminary data.</text>
</comment>
<evidence type="ECO:0000313" key="2">
    <source>
        <dbReference type="Proteomes" id="UP001163046"/>
    </source>
</evidence>